<feature type="signal peptide" evidence="9">
    <location>
        <begin position="1"/>
        <end position="30"/>
    </location>
</feature>
<evidence type="ECO:0000256" key="6">
    <source>
        <dbReference type="ARBA" id="ARBA00023136"/>
    </source>
</evidence>
<dbReference type="Proteomes" id="UP000653343">
    <property type="component" value="Unassembled WGS sequence"/>
</dbReference>
<comment type="subcellular location">
    <subcellularLocation>
        <location evidence="9">Cell membrane</location>
        <topology evidence="9">Lipid-anchor</topology>
    </subcellularLocation>
    <subcellularLocation>
        <location evidence="1">Membrane</location>
    </subcellularLocation>
</comment>
<dbReference type="SUPFAM" id="SSF56954">
    <property type="entry name" value="Outer membrane efflux proteins (OEP)"/>
    <property type="match status" value="1"/>
</dbReference>
<dbReference type="PANTHER" id="PTHR30203">
    <property type="entry name" value="OUTER MEMBRANE CATION EFFLUX PROTEIN"/>
    <property type="match status" value="1"/>
</dbReference>
<evidence type="ECO:0000256" key="5">
    <source>
        <dbReference type="ARBA" id="ARBA00022729"/>
    </source>
</evidence>
<feature type="coiled-coil region" evidence="10">
    <location>
        <begin position="379"/>
        <end position="419"/>
    </location>
</feature>
<accession>A0ABQ2XQG9</accession>
<protein>
    <recommendedName>
        <fullName evidence="13">NodT family efflux transporter outer membrane factor (OMF) lipoprotein</fullName>
    </recommendedName>
</protein>
<evidence type="ECO:0000256" key="2">
    <source>
        <dbReference type="ARBA" id="ARBA00007613"/>
    </source>
</evidence>
<dbReference type="EMBL" id="BMYU01000001">
    <property type="protein sequence ID" value="GGX28767.1"/>
    <property type="molecule type" value="Genomic_DNA"/>
</dbReference>
<reference evidence="12" key="1">
    <citation type="journal article" date="2019" name="Int. J. Syst. Evol. Microbiol.">
        <title>The Global Catalogue of Microorganisms (GCM) 10K type strain sequencing project: providing services to taxonomists for standard genome sequencing and annotation.</title>
        <authorList>
            <consortium name="The Broad Institute Genomics Platform"/>
            <consortium name="The Broad Institute Genome Sequencing Center for Infectious Disease"/>
            <person name="Wu L."/>
            <person name="Ma J."/>
        </authorList>
    </citation>
    <scope>NUCLEOTIDE SEQUENCE [LARGE SCALE GENOMIC DNA]</scope>
    <source>
        <strain evidence="12">KCTC 23917</strain>
    </source>
</reference>
<keyword evidence="7 9" id="KW-0564">Palmitate</keyword>
<comment type="caution">
    <text evidence="11">The sequence shown here is derived from an EMBL/GenBank/DDBJ whole genome shotgun (WGS) entry which is preliminary data.</text>
</comment>
<organism evidence="11 12">
    <name type="scientific">Undibacterium squillarum</name>
    <dbReference type="NCBI Taxonomy" id="1131567"/>
    <lineage>
        <taxon>Bacteria</taxon>
        <taxon>Pseudomonadati</taxon>
        <taxon>Pseudomonadota</taxon>
        <taxon>Betaproteobacteria</taxon>
        <taxon>Burkholderiales</taxon>
        <taxon>Oxalobacteraceae</taxon>
        <taxon>Undibacterium</taxon>
    </lineage>
</organism>
<sequence length="474" mass="50501">MNPNKPVKLKPALSVLAVASVLLLNGCANFQGISPQAKLMQVPETTAQNDAAWDAVQWPQRIGGESLAQLIATGLKDNPGIDMARTRISAAATSEALARASTLPSAGLQAESTYQRFTETGMIPPPLGGTWDTNNQVTVGVKYDLDFWGKHQAALKSAVSQKAATEAELAAARMSLAAAIASQWVQLNHHAQALELTTTQLKLRQRISELSKARAKAGLENQTEIRQNELSESALLQEIQQWKDGIDSAKLQLALLLGKTPDYAASIAVPAASVQGLTLPPENLPLHLIARKPEIVAARWRVEAADAGIAQAKANFYPDINISAFAGLSSLGLDHLLKSGSAIAGAGPVLSLPIFDGGRLRASLSRNVAEYDTAVYSYNQSLQSAFKDAAEQVQSLQKLNEQRKIAESARQSANQLQQLATLRQRAGTGTALPVLQAEINEVGQKKNLNDIQSKMTLSQIALIRAIGGDVPAAN</sequence>
<dbReference type="InterPro" id="IPR010131">
    <property type="entry name" value="MdtP/NodT-like"/>
</dbReference>
<evidence type="ECO:0000256" key="4">
    <source>
        <dbReference type="ARBA" id="ARBA00022692"/>
    </source>
</evidence>
<keyword evidence="5 9" id="KW-0732">Signal</keyword>
<evidence type="ECO:0008006" key="13">
    <source>
        <dbReference type="Google" id="ProtNLM"/>
    </source>
</evidence>
<keyword evidence="8 9" id="KW-0449">Lipoprotein</keyword>
<dbReference type="NCBIfam" id="TIGR01845">
    <property type="entry name" value="outer_NodT"/>
    <property type="match status" value="1"/>
</dbReference>
<dbReference type="Pfam" id="PF02321">
    <property type="entry name" value="OEP"/>
    <property type="match status" value="2"/>
</dbReference>
<keyword evidence="6 9" id="KW-0472">Membrane</keyword>
<evidence type="ECO:0000313" key="11">
    <source>
        <dbReference type="EMBL" id="GGX28767.1"/>
    </source>
</evidence>
<dbReference type="Gene3D" id="2.20.200.10">
    <property type="entry name" value="Outer membrane efflux proteins (OEP)"/>
    <property type="match status" value="1"/>
</dbReference>
<dbReference type="RefSeq" id="WP_189355145.1">
    <property type="nucleotide sequence ID" value="NZ_BMYU01000001.1"/>
</dbReference>
<evidence type="ECO:0000256" key="7">
    <source>
        <dbReference type="ARBA" id="ARBA00023139"/>
    </source>
</evidence>
<evidence type="ECO:0000256" key="9">
    <source>
        <dbReference type="RuleBase" id="RU362097"/>
    </source>
</evidence>
<comment type="similarity">
    <text evidence="2 9">Belongs to the outer membrane factor (OMF) (TC 1.B.17) family.</text>
</comment>
<keyword evidence="10" id="KW-0175">Coiled coil</keyword>
<evidence type="ECO:0000256" key="3">
    <source>
        <dbReference type="ARBA" id="ARBA00022452"/>
    </source>
</evidence>
<evidence type="ECO:0000313" key="12">
    <source>
        <dbReference type="Proteomes" id="UP000653343"/>
    </source>
</evidence>
<dbReference type="InterPro" id="IPR003423">
    <property type="entry name" value="OMP_efflux"/>
</dbReference>
<keyword evidence="12" id="KW-1185">Reference proteome</keyword>
<evidence type="ECO:0000256" key="1">
    <source>
        <dbReference type="ARBA" id="ARBA00004370"/>
    </source>
</evidence>
<name>A0ABQ2XQG9_9BURK</name>
<gene>
    <name evidence="11" type="ORF">GCM10010946_01940</name>
</gene>
<keyword evidence="3 9" id="KW-1134">Transmembrane beta strand</keyword>
<evidence type="ECO:0000256" key="10">
    <source>
        <dbReference type="SAM" id="Coils"/>
    </source>
</evidence>
<feature type="chain" id="PRO_5045011350" description="NodT family efflux transporter outer membrane factor (OMF) lipoprotein" evidence="9">
    <location>
        <begin position="31"/>
        <end position="474"/>
    </location>
</feature>
<proteinExistence type="inferred from homology"/>
<keyword evidence="4 9" id="KW-0812">Transmembrane</keyword>
<dbReference type="PANTHER" id="PTHR30203:SF20">
    <property type="entry name" value="MULTIDRUG RESISTANCE OUTER MEMBRANE PROTEIN MDTP-RELATED"/>
    <property type="match status" value="1"/>
</dbReference>
<evidence type="ECO:0000256" key="8">
    <source>
        <dbReference type="ARBA" id="ARBA00023288"/>
    </source>
</evidence>
<dbReference type="Gene3D" id="1.20.1600.10">
    <property type="entry name" value="Outer membrane efflux proteins (OEP)"/>
    <property type="match status" value="1"/>
</dbReference>